<keyword evidence="2" id="KW-1185">Reference proteome</keyword>
<dbReference type="AlphaFoldDB" id="A0A9Q3VTA3"/>
<comment type="caution">
    <text evidence="1">The sequence shown here is derived from an EMBL/GenBank/DDBJ whole genome shotgun (WGS) entry which is preliminary data.</text>
</comment>
<dbReference type="EMBL" id="JAJSBI010000013">
    <property type="protein sequence ID" value="MCD9876875.1"/>
    <property type="molecule type" value="Genomic_DNA"/>
</dbReference>
<organism evidence="1 2">
    <name type="scientific">Streptomyces guryensis</name>
    <dbReference type="NCBI Taxonomy" id="2886947"/>
    <lineage>
        <taxon>Bacteria</taxon>
        <taxon>Bacillati</taxon>
        <taxon>Actinomycetota</taxon>
        <taxon>Actinomycetes</taxon>
        <taxon>Kitasatosporales</taxon>
        <taxon>Streptomycetaceae</taxon>
        <taxon>Streptomyces</taxon>
    </lineage>
</organism>
<proteinExistence type="predicted"/>
<sequence>MGYAIALSALLIAGTVAAVVALRRTRTAPGATDLDAEAEANRWLIRLGGSLMPPGASSWANNGTTAGRALTDAAECHRTARSLLAEARTAAEYERVTRTAQEGLRHVEAAREALGQAAEQASAAPEPAPLQGCFGVGSGLARTGAAENNP</sequence>
<dbReference type="RefSeq" id="WP_232651026.1">
    <property type="nucleotide sequence ID" value="NZ_JAJSBI010000013.1"/>
</dbReference>
<reference evidence="1" key="1">
    <citation type="submission" date="2021-12" db="EMBL/GenBank/DDBJ databases">
        <authorList>
            <person name="Lee J.-H."/>
            <person name="Kim S.-B."/>
        </authorList>
    </citation>
    <scope>NUCLEOTIDE SEQUENCE</scope>
    <source>
        <strain evidence="1">NR30</strain>
    </source>
</reference>
<protein>
    <submittedName>
        <fullName evidence="1">Uncharacterized protein</fullName>
    </submittedName>
</protein>
<name>A0A9Q3VTA3_9ACTN</name>
<evidence type="ECO:0000313" key="1">
    <source>
        <dbReference type="EMBL" id="MCD9876875.1"/>
    </source>
</evidence>
<accession>A0A9Q3VTA3</accession>
<dbReference type="Proteomes" id="UP001108029">
    <property type="component" value="Unassembled WGS sequence"/>
</dbReference>
<evidence type="ECO:0000313" key="2">
    <source>
        <dbReference type="Proteomes" id="UP001108029"/>
    </source>
</evidence>
<gene>
    <name evidence="1" type="ORF">LJ657_25190</name>
</gene>